<evidence type="ECO:0000313" key="3">
    <source>
        <dbReference type="Proteomes" id="UP000253437"/>
    </source>
</evidence>
<dbReference type="Proteomes" id="UP000253437">
    <property type="component" value="Unassembled WGS sequence"/>
</dbReference>
<protein>
    <recommendedName>
        <fullName evidence="4">Outer membrane protein beta-barrel domain-containing protein</fullName>
    </recommendedName>
</protein>
<dbReference type="InterPro" id="IPR023614">
    <property type="entry name" value="Porin_dom_sf"/>
</dbReference>
<accession>A0A8B3D949</accession>
<feature type="signal peptide" evidence="1">
    <location>
        <begin position="1"/>
        <end position="23"/>
    </location>
</feature>
<feature type="chain" id="PRO_5032964766" description="Outer membrane protein beta-barrel domain-containing protein" evidence="1">
    <location>
        <begin position="24"/>
        <end position="170"/>
    </location>
</feature>
<gene>
    <name evidence="2" type="ORF">DS957_026845</name>
</gene>
<evidence type="ECO:0000313" key="2">
    <source>
        <dbReference type="EMBL" id="RIW00860.1"/>
    </source>
</evidence>
<dbReference type="AlphaFoldDB" id="A0A8B3D949"/>
<dbReference type="Gene3D" id="2.40.160.10">
    <property type="entry name" value="Porin"/>
    <property type="match status" value="1"/>
</dbReference>
<reference evidence="2 3" key="1">
    <citation type="submission" date="2018-08" db="EMBL/GenBank/DDBJ databases">
        <title>Vibrio harveyi strains pathogenic to white snook Centropomus viridis Lockington (1877) and potential probiotic bacteria.</title>
        <authorList>
            <person name="Soto-Rodriguez S."/>
            <person name="Gomez-Gil B."/>
            <person name="Lozano-Olvera R."/>
        </authorList>
    </citation>
    <scope>NUCLEOTIDE SEQUENCE [LARGE SCALE GENOMIC DNA]</scope>
    <source>
        <strain evidence="2 3">CAIM 1508</strain>
    </source>
</reference>
<dbReference type="RefSeq" id="WP_017817636.1">
    <property type="nucleotide sequence ID" value="NZ_BJKR01000017.1"/>
</dbReference>
<comment type="caution">
    <text evidence="2">The sequence shown here is derived from an EMBL/GenBank/DDBJ whole genome shotgun (WGS) entry which is preliminary data.</text>
</comment>
<sequence length="170" mass="18090">MKKTFVAFAAVAALSIVTNIAFASDIDKSGFTVLAGMNVSFDDVSQEYDQAVGFTVAGDWTFNNGIILGASFSPKFINDSIQDMTTSADMYTVYSGYQLDNGVRLKGGVSITASELSISKIGSADDSHINLLVGGGYEFDNNIVIDANLASTEVFARNGFTLQLLAGYKF</sequence>
<evidence type="ECO:0000256" key="1">
    <source>
        <dbReference type="SAM" id="SignalP"/>
    </source>
</evidence>
<organism evidence="2 3">
    <name type="scientific">Vibrio harveyi</name>
    <name type="common">Beneckea harveyi</name>
    <dbReference type="NCBI Taxonomy" id="669"/>
    <lineage>
        <taxon>Bacteria</taxon>
        <taxon>Pseudomonadati</taxon>
        <taxon>Pseudomonadota</taxon>
        <taxon>Gammaproteobacteria</taxon>
        <taxon>Vibrionales</taxon>
        <taxon>Vibrionaceae</taxon>
        <taxon>Vibrio</taxon>
    </lineage>
</organism>
<evidence type="ECO:0008006" key="4">
    <source>
        <dbReference type="Google" id="ProtNLM"/>
    </source>
</evidence>
<proteinExistence type="predicted"/>
<name>A0A8B3D949_VIBHA</name>
<keyword evidence="1" id="KW-0732">Signal</keyword>
<dbReference type="InterPro" id="IPR011250">
    <property type="entry name" value="OMP/PagP_B-barrel"/>
</dbReference>
<dbReference type="EMBL" id="QOUW02000212">
    <property type="protein sequence ID" value="RIW00860.1"/>
    <property type="molecule type" value="Genomic_DNA"/>
</dbReference>
<dbReference type="SUPFAM" id="SSF56925">
    <property type="entry name" value="OMPA-like"/>
    <property type="match status" value="1"/>
</dbReference>